<feature type="region of interest" description="Disordered" evidence="1">
    <location>
        <begin position="488"/>
        <end position="522"/>
    </location>
</feature>
<dbReference type="EMBL" id="CH477570">
    <property type="protein sequence ID" value="EAT38896.1"/>
    <property type="molecule type" value="Genomic_DNA"/>
</dbReference>
<evidence type="ECO:0000256" key="1">
    <source>
        <dbReference type="SAM" id="MobiDB-lite"/>
    </source>
</evidence>
<dbReference type="Proteomes" id="UP000682892">
    <property type="component" value="Chromosome 3"/>
</dbReference>
<gene>
    <name evidence="3" type="ORF">AaeL_AAEL009261</name>
</gene>
<feature type="compositionally biased region" description="Basic and acidic residues" evidence="1">
    <location>
        <begin position="122"/>
        <end position="132"/>
    </location>
</feature>
<reference evidence="3" key="3">
    <citation type="submission" date="2012-09" db="EMBL/GenBank/DDBJ databases">
        <authorList>
            <consortium name="VectorBase"/>
        </authorList>
    </citation>
    <scope>NUCLEOTIDE SEQUENCE</scope>
    <source>
        <strain evidence="3">Liverpool</strain>
    </source>
</reference>
<reference evidence="3" key="1">
    <citation type="submission" date="2005-10" db="EMBL/GenBank/DDBJ databases">
        <authorList>
            <person name="Loftus B.J."/>
            <person name="Nene V.M."/>
            <person name="Hannick L.I."/>
            <person name="Bidwell S."/>
            <person name="Haas B."/>
            <person name="Amedeo P."/>
            <person name="Orvis J."/>
            <person name="Wortman J.R."/>
            <person name="White O.R."/>
            <person name="Salzberg S."/>
            <person name="Shumway M."/>
            <person name="Koo H."/>
            <person name="Zhao Y."/>
            <person name="Holmes M."/>
            <person name="Miller J."/>
            <person name="Schatz M."/>
            <person name="Pop M."/>
            <person name="Pai G."/>
            <person name="Utterback T."/>
            <person name="Rogers Y.-H."/>
            <person name="Kravitz S."/>
            <person name="Fraser C.M."/>
        </authorList>
    </citation>
    <scope>NUCLEOTIDE SEQUENCE</scope>
    <source>
        <strain evidence="3">Liverpool</strain>
    </source>
</reference>
<feature type="domain" description="Rho-GAP" evidence="2">
    <location>
        <begin position="174"/>
        <end position="365"/>
    </location>
</feature>
<dbReference type="InterPro" id="IPR008936">
    <property type="entry name" value="Rho_GTPase_activation_prot"/>
</dbReference>
<dbReference type="PhylomeDB" id="Q16WC2"/>
<dbReference type="SMART" id="SM00324">
    <property type="entry name" value="RhoGAP"/>
    <property type="match status" value="1"/>
</dbReference>
<name>Q16WC2_AEDAE</name>
<feature type="region of interest" description="Disordered" evidence="1">
    <location>
        <begin position="85"/>
        <end position="104"/>
    </location>
</feature>
<dbReference type="SUPFAM" id="SSF48350">
    <property type="entry name" value="GTPase activation domain, GAP"/>
    <property type="match status" value="1"/>
</dbReference>
<reference evidence="3" key="2">
    <citation type="journal article" date="2007" name="Science">
        <title>Genome sequence of Aedes aegypti, a major arbovirus vector.</title>
        <authorList>
            <person name="Nene V."/>
            <person name="Wortman J.R."/>
            <person name="Lawson D."/>
            <person name="Haas B."/>
            <person name="Kodira C."/>
            <person name="Tu Z.J."/>
            <person name="Loftus B."/>
            <person name="Xi Z."/>
            <person name="Megy K."/>
            <person name="Grabherr M."/>
            <person name="Ren Q."/>
            <person name="Zdobnov E.M."/>
            <person name="Lobo N.F."/>
            <person name="Campbell K.S."/>
            <person name="Brown S.E."/>
            <person name="Bonaldo M.F."/>
            <person name="Zhu J."/>
            <person name="Sinkins S.P."/>
            <person name="Hogenkamp D.G."/>
            <person name="Amedeo P."/>
            <person name="Arensburger P."/>
            <person name="Atkinson P.W."/>
            <person name="Bidwell S."/>
            <person name="Biedler J."/>
            <person name="Birney E."/>
            <person name="Bruggner R.V."/>
            <person name="Costas J."/>
            <person name="Coy M.R."/>
            <person name="Crabtree J."/>
            <person name="Crawford M."/>
            <person name="Debruyn B."/>
            <person name="Decaprio D."/>
            <person name="Eiglmeier K."/>
            <person name="Eisenstadt E."/>
            <person name="El-Dorry H."/>
            <person name="Gelbart W.M."/>
            <person name="Gomes S.L."/>
            <person name="Hammond M."/>
            <person name="Hannick L.I."/>
            <person name="Hogan J.R."/>
            <person name="Holmes M.H."/>
            <person name="Jaffe D."/>
            <person name="Johnston J.S."/>
            <person name="Kennedy R.C."/>
            <person name="Koo H."/>
            <person name="Kravitz S."/>
            <person name="Kriventseva E.V."/>
            <person name="Kulp D."/>
            <person name="Labutti K."/>
            <person name="Lee E."/>
            <person name="Li S."/>
            <person name="Lovin D.D."/>
            <person name="Mao C."/>
            <person name="Mauceli E."/>
            <person name="Menck C.F."/>
            <person name="Miller J.R."/>
            <person name="Montgomery P."/>
            <person name="Mori A."/>
            <person name="Nascimento A.L."/>
            <person name="Naveira H.F."/>
            <person name="Nusbaum C."/>
            <person name="O'leary S."/>
            <person name="Orvis J."/>
            <person name="Pertea M."/>
            <person name="Quesneville H."/>
            <person name="Reidenbach K.R."/>
            <person name="Rogers Y.H."/>
            <person name="Roth C.W."/>
            <person name="Schneider J.R."/>
            <person name="Schatz M."/>
            <person name="Shumway M."/>
            <person name="Stanke M."/>
            <person name="Stinson E.O."/>
            <person name="Tubio J.M."/>
            <person name="Vanzee J.P."/>
            <person name="Verjovski-Almeida S."/>
            <person name="Werner D."/>
            <person name="White O."/>
            <person name="Wyder S."/>
            <person name="Zeng Q."/>
            <person name="Zhao Q."/>
            <person name="Zhao Y."/>
            <person name="Hill C.A."/>
            <person name="Raikhel A.S."/>
            <person name="Soares M.B."/>
            <person name="Knudson D.L."/>
            <person name="Lee N.H."/>
            <person name="Galagan J."/>
            <person name="Salzberg S.L."/>
            <person name="Paulsen I.T."/>
            <person name="Dimopoulos G."/>
            <person name="Collins F.H."/>
            <person name="Birren B."/>
            <person name="Fraser-Liggett C.M."/>
            <person name="Severson D.W."/>
        </authorList>
    </citation>
    <scope>NUCLEOTIDE SEQUENCE [LARGE SCALE GENOMIC DNA]</scope>
    <source>
        <strain evidence="3">Liverpool</strain>
    </source>
</reference>
<dbReference type="InterPro" id="IPR000198">
    <property type="entry name" value="RhoGAP_dom"/>
</dbReference>
<dbReference type="HOGENOM" id="CLU_040213_0_0_1"/>
<dbReference type="FunFam" id="1.10.555.10:FF:000058">
    <property type="entry name" value="GTPase-activating protein pac-1"/>
    <property type="match status" value="1"/>
</dbReference>
<dbReference type="VEuPathDB" id="VectorBase:AAEL019733"/>
<dbReference type="PANTHER" id="PTHR23175">
    <property type="entry name" value="PDZ DOMAIN-CONTAINING PROTEIN"/>
    <property type="match status" value="1"/>
</dbReference>
<protein>
    <submittedName>
        <fullName evidence="3">AAEL009261-PA</fullName>
    </submittedName>
</protein>
<dbReference type="PaxDb" id="7159-AAEL009261-PA"/>
<proteinExistence type="predicted"/>
<organism evidence="3 4">
    <name type="scientific">Aedes aegypti</name>
    <name type="common">Yellowfever mosquito</name>
    <name type="synonym">Culex aegypti</name>
    <dbReference type="NCBI Taxonomy" id="7159"/>
    <lineage>
        <taxon>Eukaryota</taxon>
        <taxon>Metazoa</taxon>
        <taxon>Ecdysozoa</taxon>
        <taxon>Arthropoda</taxon>
        <taxon>Hexapoda</taxon>
        <taxon>Insecta</taxon>
        <taxon>Pterygota</taxon>
        <taxon>Neoptera</taxon>
        <taxon>Endopterygota</taxon>
        <taxon>Diptera</taxon>
        <taxon>Nematocera</taxon>
        <taxon>Culicoidea</taxon>
        <taxon>Culicidae</taxon>
        <taxon>Culicinae</taxon>
        <taxon>Aedini</taxon>
        <taxon>Aedes</taxon>
        <taxon>Stegomyia</taxon>
    </lineage>
</organism>
<dbReference type="AlphaFoldDB" id="Q16WC2"/>
<evidence type="ECO:0000313" key="3">
    <source>
        <dbReference type="EMBL" id="EAT38896.1"/>
    </source>
</evidence>
<evidence type="ECO:0000259" key="2">
    <source>
        <dbReference type="PROSITE" id="PS50238"/>
    </source>
</evidence>
<dbReference type="GO" id="GO:0007165">
    <property type="term" value="P:signal transduction"/>
    <property type="evidence" value="ECO:0007669"/>
    <property type="project" value="InterPro"/>
</dbReference>
<dbReference type="PANTHER" id="PTHR23175:SF23">
    <property type="entry name" value="PDZ DOMAIN-CONTAINING PROTEIN"/>
    <property type="match status" value="1"/>
</dbReference>
<feature type="region of interest" description="Disordered" evidence="1">
    <location>
        <begin position="111"/>
        <end position="139"/>
    </location>
</feature>
<evidence type="ECO:0000313" key="4">
    <source>
        <dbReference type="Proteomes" id="UP000682892"/>
    </source>
</evidence>
<sequence length="522" mass="56945">MDLILTAPIIEDYYQWDGAYGSPRHFVDAGHQQRRIQREMGRIVVGPVQKTIVCVVGDYINNLGGQQAEPQRVAALTSVQSTSNDEFSPVLSAKSHPGRLRSRAPLAVLTPAAVSSGNQSHSGKESSDKETGSPKSKTWKGIVARQFRKMQGQPGSPGAQNAEMLLPDGASINVPLQLCPPSDENPYVPLLLAKCTNIVESRGLGVIGIYRIPGNTAAISQLTEQVNRGMDEVTLRDPKWDDVNVVSSLLKSFIRNLPEPLLPNEMYHSFINADKLTGQQRLIELRQLLHRIPAYNYETLKHLMRHLNIVSTNAQVNLMDPRNLAIVFGPSVVRSANESLETAVKDMKHQCQIVEVLINHYSYFFEDDLLPSVVEKPSTTTVDCGLDVPSASLLLDNVSKIEPFKESSKESSSHFVAQIVQAANRKIRRTAQRKSTMSSTTPDTLSLDSTTVSSLNLPKFRILLKLLSKPTVSGIEGTVIPIVVPATPPPSPIPTSEQCRTGSRCGPQPVAAGSGGQSRSTL</sequence>
<dbReference type="eggNOG" id="KOG4407">
    <property type="taxonomic scope" value="Eukaryota"/>
</dbReference>
<dbReference type="Pfam" id="PF00620">
    <property type="entry name" value="RhoGAP"/>
    <property type="match status" value="1"/>
</dbReference>
<dbReference type="Gene3D" id="1.10.555.10">
    <property type="entry name" value="Rho GTPase activation protein"/>
    <property type="match status" value="1"/>
</dbReference>
<accession>Q16WC2</accession>
<dbReference type="PROSITE" id="PS50238">
    <property type="entry name" value="RHOGAP"/>
    <property type="match status" value="1"/>
</dbReference>
<dbReference type="STRING" id="7159.Q16WC2"/>
<dbReference type="OMA" id="WEVAYAY"/>
<dbReference type="CDD" id="cd04395">
    <property type="entry name" value="RhoGAP_ARHGAP21"/>
    <property type="match status" value="1"/>
</dbReference>